<evidence type="ECO:0000256" key="2">
    <source>
        <dbReference type="ARBA" id="ARBA00023125"/>
    </source>
</evidence>
<reference evidence="5" key="1">
    <citation type="journal article" date="2021" name="PeerJ">
        <title>Extensive microbial diversity within the chicken gut microbiome revealed by metagenomics and culture.</title>
        <authorList>
            <person name="Gilroy R."/>
            <person name="Ravi A."/>
            <person name="Getino M."/>
            <person name="Pursley I."/>
            <person name="Horton D.L."/>
            <person name="Alikhan N.F."/>
            <person name="Baker D."/>
            <person name="Gharbi K."/>
            <person name="Hall N."/>
            <person name="Watson M."/>
            <person name="Adriaenssens E.M."/>
            <person name="Foster-Nyarko E."/>
            <person name="Jarju S."/>
            <person name="Secka A."/>
            <person name="Antonio M."/>
            <person name="Oren A."/>
            <person name="Chaudhuri R.R."/>
            <person name="La Ragione R."/>
            <person name="Hildebrand F."/>
            <person name="Pallen M.J."/>
        </authorList>
    </citation>
    <scope>NUCLEOTIDE SEQUENCE</scope>
    <source>
        <strain evidence="5">ChiBcec15-1070</strain>
    </source>
</reference>
<evidence type="ECO:0000256" key="3">
    <source>
        <dbReference type="ARBA" id="ARBA00023163"/>
    </source>
</evidence>
<dbReference type="PROSITE" id="PS01124">
    <property type="entry name" value="HTH_ARAC_FAMILY_2"/>
    <property type="match status" value="1"/>
</dbReference>
<keyword evidence="3" id="KW-0804">Transcription</keyword>
<dbReference type="PANTHER" id="PTHR46796">
    <property type="entry name" value="HTH-TYPE TRANSCRIPTIONAL ACTIVATOR RHAS-RELATED"/>
    <property type="match status" value="1"/>
</dbReference>
<gene>
    <name evidence="5" type="ORF">H9888_02275</name>
</gene>
<dbReference type="SMART" id="SM00342">
    <property type="entry name" value="HTH_ARAC"/>
    <property type="match status" value="1"/>
</dbReference>
<dbReference type="Proteomes" id="UP000823926">
    <property type="component" value="Unassembled WGS sequence"/>
</dbReference>
<sequence length="316" mass="36490">METRQTLHSPFGFPHAASHGTPRIELSHLEEHIACSHYLGHQEVKFLHVHLTPNSPYTIGNNETCMLLFLLSGSCRMVSSEQEKVVEMESLQMTFLTAGQQSTIISRTPSECFILRFTEFTFCEMLTLQNLTQLTPEMGTEGSTVPIAPALQAFLQNMRFYIDNRIHCTHLQQIKQDECFILLRICYSKPVLAQLFAPLLSNHDLSLRMKIQQYAAHAHTLGELASRCALTEITLKRKIQKFFGVSPYQWMLKQRNRQILYDLRSGHTLKETCYTYKFSSLGNFTAYCKRQFGFPPSKIIQLTPEEYTKLIEKIRR</sequence>
<name>A0A9D1QDK6_9BACT</name>
<accession>A0A9D1QDK6</accession>
<dbReference type="GO" id="GO:0003700">
    <property type="term" value="F:DNA-binding transcription factor activity"/>
    <property type="evidence" value="ECO:0007669"/>
    <property type="project" value="InterPro"/>
</dbReference>
<evidence type="ECO:0000256" key="1">
    <source>
        <dbReference type="ARBA" id="ARBA00023015"/>
    </source>
</evidence>
<dbReference type="Gene3D" id="1.10.10.60">
    <property type="entry name" value="Homeodomain-like"/>
    <property type="match status" value="1"/>
</dbReference>
<feature type="domain" description="HTH araC/xylS-type" evidence="4">
    <location>
        <begin position="205"/>
        <end position="302"/>
    </location>
</feature>
<reference evidence="5" key="2">
    <citation type="submission" date="2021-04" db="EMBL/GenBank/DDBJ databases">
        <authorList>
            <person name="Gilroy R."/>
        </authorList>
    </citation>
    <scope>NUCLEOTIDE SEQUENCE</scope>
    <source>
        <strain evidence="5">ChiBcec15-1070</strain>
    </source>
</reference>
<protein>
    <submittedName>
        <fullName evidence="5">Helix-turn-helix transcriptional regulator</fullName>
    </submittedName>
</protein>
<dbReference type="GO" id="GO:0043565">
    <property type="term" value="F:sequence-specific DNA binding"/>
    <property type="evidence" value="ECO:0007669"/>
    <property type="project" value="InterPro"/>
</dbReference>
<dbReference type="InterPro" id="IPR018060">
    <property type="entry name" value="HTH_AraC"/>
</dbReference>
<dbReference type="EMBL" id="DXHL01000012">
    <property type="protein sequence ID" value="HIW10305.1"/>
    <property type="molecule type" value="Genomic_DNA"/>
</dbReference>
<evidence type="ECO:0000313" key="6">
    <source>
        <dbReference type="Proteomes" id="UP000823926"/>
    </source>
</evidence>
<comment type="caution">
    <text evidence="5">The sequence shown here is derived from an EMBL/GenBank/DDBJ whole genome shotgun (WGS) entry which is preliminary data.</text>
</comment>
<evidence type="ECO:0000259" key="4">
    <source>
        <dbReference type="PROSITE" id="PS01124"/>
    </source>
</evidence>
<dbReference type="AlphaFoldDB" id="A0A9D1QDK6"/>
<keyword evidence="1" id="KW-0805">Transcription regulation</keyword>
<dbReference type="InterPro" id="IPR050204">
    <property type="entry name" value="AraC_XylS_family_regulators"/>
</dbReference>
<dbReference type="Pfam" id="PF12833">
    <property type="entry name" value="HTH_18"/>
    <property type="match status" value="1"/>
</dbReference>
<evidence type="ECO:0000313" key="5">
    <source>
        <dbReference type="EMBL" id="HIW10305.1"/>
    </source>
</evidence>
<keyword evidence="2" id="KW-0238">DNA-binding</keyword>
<organism evidence="5 6">
    <name type="scientific">Candidatus Rikenella faecigallinarum</name>
    <dbReference type="NCBI Taxonomy" id="2838745"/>
    <lineage>
        <taxon>Bacteria</taxon>
        <taxon>Pseudomonadati</taxon>
        <taxon>Bacteroidota</taxon>
        <taxon>Bacteroidia</taxon>
        <taxon>Bacteroidales</taxon>
        <taxon>Rikenellaceae</taxon>
        <taxon>Rikenella</taxon>
    </lineage>
</organism>
<proteinExistence type="predicted"/>